<dbReference type="Gene3D" id="3.30.428.10">
    <property type="entry name" value="HIT-like"/>
    <property type="match status" value="1"/>
</dbReference>
<evidence type="ECO:0000256" key="3">
    <source>
        <dbReference type="PROSITE-ProRule" id="PRU00464"/>
    </source>
</evidence>
<dbReference type="SUPFAM" id="SSF54197">
    <property type="entry name" value="HIT-like"/>
    <property type="match status" value="1"/>
</dbReference>
<protein>
    <submittedName>
        <fullName evidence="5">Histidine triad nucleotide-binding protein</fullName>
    </submittedName>
</protein>
<reference evidence="5" key="1">
    <citation type="submission" date="2021-01" db="EMBL/GenBank/DDBJ databases">
        <title>Whole genome shotgun sequence of Actinoplanes rishiriensis NBRC 108556.</title>
        <authorList>
            <person name="Komaki H."/>
            <person name="Tamura T."/>
        </authorList>
    </citation>
    <scope>NUCLEOTIDE SEQUENCE</scope>
    <source>
        <strain evidence="5">NBRC 108556</strain>
    </source>
</reference>
<dbReference type="CDD" id="cd01276">
    <property type="entry name" value="PKCI_related"/>
    <property type="match status" value="1"/>
</dbReference>
<proteinExistence type="predicted"/>
<organism evidence="5 6">
    <name type="scientific">Paractinoplanes rishiriensis</name>
    <dbReference type="NCBI Taxonomy" id="1050105"/>
    <lineage>
        <taxon>Bacteria</taxon>
        <taxon>Bacillati</taxon>
        <taxon>Actinomycetota</taxon>
        <taxon>Actinomycetes</taxon>
        <taxon>Micromonosporales</taxon>
        <taxon>Micromonosporaceae</taxon>
        <taxon>Paractinoplanes</taxon>
    </lineage>
</organism>
<evidence type="ECO:0000256" key="2">
    <source>
        <dbReference type="PIRSR" id="PIRSR601310-3"/>
    </source>
</evidence>
<dbReference type="Proteomes" id="UP000636960">
    <property type="component" value="Unassembled WGS sequence"/>
</dbReference>
<feature type="domain" description="HIT" evidence="4">
    <location>
        <begin position="6"/>
        <end position="115"/>
    </location>
</feature>
<dbReference type="InterPro" id="IPR011146">
    <property type="entry name" value="HIT-like"/>
</dbReference>
<evidence type="ECO:0000256" key="1">
    <source>
        <dbReference type="PIRSR" id="PIRSR601310-1"/>
    </source>
</evidence>
<feature type="short sequence motif" description="Histidine triad motif" evidence="2 3">
    <location>
        <begin position="99"/>
        <end position="103"/>
    </location>
</feature>
<name>A0A919K3F8_9ACTN</name>
<dbReference type="Pfam" id="PF01230">
    <property type="entry name" value="HIT"/>
    <property type="match status" value="1"/>
</dbReference>
<keyword evidence="6" id="KW-1185">Reference proteome</keyword>
<dbReference type="PRINTS" id="PR00332">
    <property type="entry name" value="HISTRIAD"/>
</dbReference>
<evidence type="ECO:0000313" key="5">
    <source>
        <dbReference type="EMBL" id="GIF00187.1"/>
    </source>
</evidence>
<dbReference type="InterPro" id="IPR001310">
    <property type="entry name" value="Histidine_triad_HIT"/>
</dbReference>
<dbReference type="InterPro" id="IPR036265">
    <property type="entry name" value="HIT-like_sf"/>
</dbReference>
<dbReference type="PROSITE" id="PS51084">
    <property type="entry name" value="HIT_2"/>
    <property type="match status" value="1"/>
</dbReference>
<gene>
    <name evidence="5" type="ORF">Ari01nite_76510</name>
</gene>
<dbReference type="PANTHER" id="PTHR23089">
    <property type="entry name" value="HISTIDINE TRIAD HIT PROTEIN"/>
    <property type="match status" value="1"/>
</dbReference>
<comment type="caution">
    <text evidence="5">The sequence shown here is derived from an EMBL/GenBank/DDBJ whole genome shotgun (WGS) entry which is preliminary data.</text>
</comment>
<dbReference type="AlphaFoldDB" id="A0A919K3F8"/>
<evidence type="ECO:0000259" key="4">
    <source>
        <dbReference type="PROSITE" id="PS51084"/>
    </source>
</evidence>
<dbReference type="GO" id="GO:0003824">
    <property type="term" value="F:catalytic activity"/>
    <property type="evidence" value="ECO:0007669"/>
    <property type="project" value="InterPro"/>
</dbReference>
<feature type="active site" description="Tele-AMP-histidine intermediate" evidence="1">
    <location>
        <position position="101"/>
    </location>
</feature>
<evidence type="ECO:0000313" key="6">
    <source>
        <dbReference type="Proteomes" id="UP000636960"/>
    </source>
</evidence>
<accession>A0A919K3F8</accession>
<sequence>MDNDCLFCRIVAGEIPATVVHETDTTLAFRDIDPKAPVHVLVIPKGHHPDVASLARADPSAAADVLAAAAEVAEAEGLVKNGYRLLFNTGEYAGQVVFHVHGHVLGGEPLGPMLAPR</sequence>
<dbReference type="EMBL" id="BOMV01000080">
    <property type="protein sequence ID" value="GIF00187.1"/>
    <property type="molecule type" value="Genomic_DNA"/>
</dbReference>